<dbReference type="KEGG" id="ppha:BVH74_12105"/>
<reference evidence="1 2" key="1">
    <citation type="submission" date="2017-03" db="EMBL/GenBank/DDBJ databases">
        <title>Complete genome sequence of the novel DNRA strain Pseudomonas sp. S-6-2 isolated from Chinese polluted river sediment. Journal of Biotechnology.</title>
        <authorList>
            <person name="Li J."/>
            <person name="Xiang F."/>
            <person name="Wang L."/>
            <person name="Xi L."/>
            <person name="Liu J."/>
        </authorList>
    </citation>
    <scope>NUCLEOTIDE SEQUENCE [LARGE SCALE GENOMIC DNA]</scope>
    <source>
        <strain evidence="1 2">S-6-2</strain>
    </source>
</reference>
<dbReference type="STRING" id="1931241.BVH74_12105"/>
<dbReference type="EMBL" id="CP020100">
    <property type="protein sequence ID" value="AQZ95446.1"/>
    <property type="molecule type" value="Genomic_DNA"/>
</dbReference>
<accession>A0A1V0B692</accession>
<protein>
    <recommendedName>
        <fullName evidence="3">Zinc ribbon domain-containing protein</fullName>
    </recommendedName>
</protein>
<name>A0A1V0B692_9GAMM</name>
<sequence>MAMTQCKECKQDVSTSAKTCPSCGVKDPGIKMIHKLGGAVLLGALILVGVNACSGDDEATAKVERQAITEAGTERKWYEGGTLHQANGLDWQTADYANKLATAGDLVATVYQSGKLNSELSRRITDPVEARRMSEELVKQLDDAFEPETDPDQNQKMYVNQKVSSTAAIVMALMGWLDLSD</sequence>
<keyword evidence="2" id="KW-1185">Reference proteome</keyword>
<evidence type="ECO:0000313" key="1">
    <source>
        <dbReference type="EMBL" id="AQZ95446.1"/>
    </source>
</evidence>
<evidence type="ECO:0000313" key="2">
    <source>
        <dbReference type="Proteomes" id="UP000243488"/>
    </source>
</evidence>
<proteinExistence type="predicted"/>
<evidence type="ECO:0008006" key="3">
    <source>
        <dbReference type="Google" id="ProtNLM"/>
    </source>
</evidence>
<dbReference type="AlphaFoldDB" id="A0A1V0B692"/>
<gene>
    <name evidence="1" type="ORF">BVH74_12105</name>
</gene>
<dbReference type="Proteomes" id="UP000243488">
    <property type="component" value="Chromosome"/>
</dbReference>
<organism evidence="1 2">
    <name type="scientific">Halopseudomonas phragmitis</name>
    <dbReference type="NCBI Taxonomy" id="1931241"/>
    <lineage>
        <taxon>Bacteria</taxon>
        <taxon>Pseudomonadati</taxon>
        <taxon>Pseudomonadota</taxon>
        <taxon>Gammaproteobacteria</taxon>
        <taxon>Pseudomonadales</taxon>
        <taxon>Pseudomonadaceae</taxon>
        <taxon>Halopseudomonas</taxon>
    </lineage>
</organism>